<dbReference type="PRINTS" id="PR00753">
    <property type="entry name" value="ACCSYNTHASE"/>
</dbReference>
<dbReference type="InterPro" id="IPR015421">
    <property type="entry name" value="PyrdxlP-dep_Trfase_major"/>
</dbReference>
<evidence type="ECO:0000256" key="4">
    <source>
        <dbReference type="ARBA" id="ARBA00022679"/>
    </source>
</evidence>
<comment type="pathway">
    <text evidence="6">Amino-acid degradation; L-alanine degradation via transaminase pathway; pyruvate from L-alanine: step 1/1.</text>
</comment>
<evidence type="ECO:0000259" key="10">
    <source>
        <dbReference type="Pfam" id="PF00155"/>
    </source>
</evidence>
<dbReference type="UniPathway" id="UPA00322"/>
<dbReference type="InterPro" id="IPR004839">
    <property type="entry name" value="Aminotransferase_I/II_large"/>
</dbReference>
<comment type="pathway">
    <text evidence="7">Photosynthesis; C4 acid pathway.</text>
</comment>
<dbReference type="FunFam" id="3.40.640.10:FF:000012">
    <property type="entry name" value="alanine aminotransferase 2"/>
    <property type="match status" value="1"/>
</dbReference>
<keyword evidence="12" id="KW-1185">Reference proteome</keyword>
<evidence type="ECO:0000256" key="2">
    <source>
        <dbReference type="ARBA" id="ARBA00011738"/>
    </source>
</evidence>
<dbReference type="Gene3D" id="3.40.640.10">
    <property type="entry name" value="Type I PLP-dependent aspartate aminotransferase-like (Major domain)"/>
    <property type="match status" value="1"/>
</dbReference>
<keyword evidence="5" id="KW-0663">Pyridoxal phosphate</keyword>
<feature type="domain" description="Aminotransferase class I/classII large" evidence="10">
    <location>
        <begin position="93"/>
        <end position="462"/>
    </location>
</feature>
<dbReference type="Proteomes" id="UP000054558">
    <property type="component" value="Unassembled WGS sequence"/>
</dbReference>
<evidence type="ECO:0000313" key="12">
    <source>
        <dbReference type="Proteomes" id="UP000054558"/>
    </source>
</evidence>
<dbReference type="CDD" id="cd00609">
    <property type="entry name" value="AAT_like"/>
    <property type="match status" value="1"/>
</dbReference>
<protein>
    <recommendedName>
        <fullName evidence="9">alanine transaminase</fullName>
        <ecNumber evidence="9">2.6.1.2</ecNumber>
    </recommendedName>
</protein>
<dbReference type="InterPro" id="IPR015422">
    <property type="entry name" value="PyrdxlP-dep_Trfase_small"/>
</dbReference>
<dbReference type="GO" id="GO:0008453">
    <property type="term" value="F:alanine-glyoxylate transaminase activity"/>
    <property type="evidence" value="ECO:0000318"/>
    <property type="project" value="GO_Central"/>
</dbReference>
<dbReference type="PANTHER" id="PTHR11751:SF373">
    <property type="entry name" value="GLUTAMATE--GLYOXYLATE AMINOTRANSFERASE 2"/>
    <property type="match status" value="1"/>
</dbReference>
<dbReference type="FunFam" id="3.90.1150.10:FF:000151">
    <property type="entry name" value="Alanine aminotransferase 2"/>
    <property type="match status" value="1"/>
</dbReference>
<dbReference type="InterPro" id="IPR045088">
    <property type="entry name" value="ALAT1/2-like"/>
</dbReference>
<dbReference type="GO" id="GO:0030170">
    <property type="term" value="F:pyridoxal phosphate binding"/>
    <property type="evidence" value="ECO:0007669"/>
    <property type="project" value="InterPro"/>
</dbReference>
<proteinExistence type="inferred from homology"/>
<dbReference type="Gene3D" id="1.10.287.1970">
    <property type="match status" value="1"/>
</dbReference>
<dbReference type="EC" id="2.6.1.2" evidence="9"/>
<dbReference type="OrthoDB" id="1732682at2759"/>
<dbReference type="GO" id="GO:0042853">
    <property type="term" value="P:L-alanine catabolic process"/>
    <property type="evidence" value="ECO:0007669"/>
    <property type="project" value="UniProtKB-UniPathway"/>
</dbReference>
<evidence type="ECO:0000256" key="1">
    <source>
        <dbReference type="ARBA" id="ARBA00001933"/>
    </source>
</evidence>
<dbReference type="Pfam" id="PF00155">
    <property type="entry name" value="Aminotran_1_2"/>
    <property type="match status" value="1"/>
</dbReference>
<evidence type="ECO:0000256" key="9">
    <source>
        <dbReference type="ARBA" id="ARBA00026106"/>
    </source>
</evidence>
<comment type="similarity">
    <text evidence="8">Belongs to the class-I pyridoxal-phosphate-dependent aminotransferase family. Alanine aminotransferase subfamily.</text>
</comment>
<sequence length="489" mass="53858">MAPFYVPTSLDERVLRPETLSPNIIKAEYGVRGEIYLEAQKMVNAGKEVVFMNVGNPHALGQKALTFPRQVMALCQAPFLLDDPNVGKLFPRDAIARARQLLKMTGIGGVGAYSDSRGVPGVRQEVARFIEHRDGFPSDPEHIYLTDGASPAVKLALQLLIRGEHDGILVPIPQYPLYSATVQMLGGSLVPYLLDEKKGWGMNIDLLKESVLSARRKGIMVRGLVVINPGNPTGQCLERGDLEDIIKFCIKERVALLADEVYQVNVYQSKHPFVSFKKVLCEMGAPYSRSLELFSFHTVSKGFTGECGQRGGYVEFTNIHPEVLEQCYKIVSVSLSPNVTGQLMVGMMCNPPQPGDPSYKQYAAESKEVLESLGRKARALSEGFNKFKNMQCNEVEGALYAFAKLQLPPGAIAAAKKAGKAPDAFYCLELLKATGMSATPGSGFGQEDGTFHFRTTILPEEDIVPGLLKKVERFNDEFMTKYSTMQSRM</sequence>
<evidence type="ECO:0000256" key="7">
    <source>
        <dbReference type="ARBA" id="ARBA00025709"/>
    </source>
</evidence>
<accession>A0A1Y1I0K7</accession>
<dbReference type="InterPro" id="IPR015424">
    <property type="entry name" value="PyrdxlP-dep_Trfase"/>
</dbReference>
<dbReference type="GO" id="GO:0047958">
    <property type="term" value="F:glycine:2-oxoglutarate aminotransferase activity"/>
    <property type="evidence" value="ECO:0000318"/>
    <property type="project" value="GO_Central"/>
</dbReference>
<dbReference type="SUPFAM" id="SSF53383">
    <property type="entry name" value="PLP-dependent transferases"/>
    <property type="match status" value="1"/>
</dbReference>
<evidence type="ECO:0000256" key="3">
    <source>
        <dbReference type="ARBA" id="ARBA00022576"/>
    </source>
</evidence>
<evidence type="ECO:0000256" key="5">
    <source>
        <dbReference type="ARBA" id="ARBA00022898"/>
    </source>
</evidence>
<dbReference type="AlphaFoldDB" id="A0A1Y1I0K7"/>
<comment type="subunit">
    <text evidence="2">Homodimer.</text>
</comment>
<dbReference type="GO" id="GO:0004021">
    <property type="term" value="F:L-alanine:2-oxoglutarate aminotransferase activity"/>
    <property type="evidence" value="ECO:0000318"/>
    <property type="project" value="GO_Central"/>
</dbReference>
<dbReference type="STRING" id="105231.A0A1Y1I0K7"/>
<reference evidence="11 12" key="1">
    <citation type="journal article" date="2014" name="Nat. Commun.">
        <title>Klebsormidium flaccidum genome reveals primary factors for plant terrestrial adaptation.</title>
        <authorList>
            <person name="Hori K."/>
            <person name="Maruyama F."/>
            <person name="Fujisawa T."/>
            <person name="Togashi T."/>
            <person name="Yamamoto N."/>
            <person name="Seo M."/>
            <person name="Sato S."/>
            <person name="Yamada T."/>
            <person name="Mori H."/>
            <person name="Tajima N."/>
            <person name="Moriyama T."/>
            <person name="Ikeuchi M."/>
            <person name="Watanabe M."/>
            <person name="Wada H."/>
            <person name="Kobayashi K."/>
            <person name="Saito M."/>
            <person name="Masuda T."/>
            <person name="Sasaki-Sekimoto Y."/>
            <person name="Mashiguchi K."/>
            <person name="Awai K."/>
            <person name="Shimojima M."/>
            <person name="Masuda S."/>
            <person name="Iwai M."/>
            <person name="Nobusawa T."/>
            <person name="Narise T."/>
            <person name="Kondo S."/>
            <person name="Saito H."/>
            <person name="Sato R."/>
            <person name="Murakawa M."/>
            <person name="Ihara Y."/>
            <person name="Oshima-Yamada Y."/>
            <person name="Ohtaka K."/>
            <person name="Satoh M."/>
            <person name="Sonobe K."/>
            <person name="Ishii M."/>
            <person name="Ohtani R."/>
            <person name="Kanamori-Sato M."/>
            <person name="Honoki R."/>
            <person name="Miyazaki D."/>
            <person name="Mochizuki H."/>
            <person name="Umetsu J."/>
            <person name="Higashi K."/>
            <person name="Shibata D."/>
            <person name="Kamiya Y."/>
            <person name="Sato N."/>
            <person name="Nakamura Y."/>
            <person name="Tabata S."/>
            <person name="Ida S."/>
            <person name="Kurokawa K."/>
            <person name="Ohta H."/>
        </authorList>
    </citation>
    <scope>NUCLEOTIDE SEQUENCE [LARGE SCALE GENOMIC DNA]</scope>
    <source>
        <strain evidence="11 12">NIES-2285</strain>
    </source>
</reference>
<dbReference type="Gene3D" id="3.90.1150.10">
    <property type="entry name" value="Aspartate Aminotransferase, domain 1"/>
    <property type="match status" value="1"/>
</dbReference>
<comment type="cofactor">
    <cofactor evidence="1">
        <name>pyridoxal 5'-phosphate</name>
        <dbReference type="ChEBI" id="CHEBI:597326"/>
    </cofactor>
</comment>
<evidence type="ECO:0000313" key="11">
    <source>
        <dbReference type="EMBL" id="GAQ82317.1"/>
    </source>
</evidence>
<evidence type="ECO:0000256" key="8">
    <source>
        <dbReference type="ARBA" id="ARBA00025785"/>
    </source>
</evidence>
<dbReference type="PANTHER" id="PTHR11751">
    <property type="entry name" value="ALANINE AMINOTRANSFERASE"/>
    <property type="match status" value="1"/>
</dbReference>
<dbReference type="EMBL" id="DF237056">
    <property type="protein sequence ID" value="GAQ82317.1"/>
    <property type="molecule type" value="Genomic_DNA"/>
</dbReference>
<gene>
    <name evidence="11" type="ORF">KFL_001070230</name>
</gene>
<keyword evidence="4 11" id="KW-0808">Transferase</keyword>
<keyword evidence="3 11" id="KW-0032">Aminotransferase</keyword>
<organism evidence="11 12">
    <name type="scientific">Klebsormidium nitens</name>
    <name type="common">Green alga</name>
    <name type="synonym">Ulothrix nitens</name>
    <dbReference type="NCBI Taxonomy" id="105231"/>
    <lineage>
        <taxon>Eukaryota</taxon>
        <taxon>Viridiplantae</taxon>
        <taxon>Streptophyta</taxon>
        <taxon>Klebsormidiophyceae</taxon>
        <taxon>Klebsormidiales</taxon>
        <taxon>Klebsormidiaceae</taxon>
        <taxon>Klebsormidium</taxon>
    </lineage>
</organism>
<name>A0A1Y1I0K7_KLENI</name>
<dbReference type="OMA" id="GTQHFRV"/>
<dbReference type="UniPathway" id="UPA00528">
    <property type="reaction ID" value="UER00586"/>
</dbReference>
<evidence type="ECO:0000256" key="6">
    <source>
        <dbReference type="ARBA" id="ARBA00025708"/>
    </source>
</evidence>
<dbReference type="GO" id="GO:0009853">
    <property type="term" value="P:photorespiration"/>
    <property type="evidence" value="ECO:0000318"/>
    <property type="project" value="GO_Central"/>
</dbReference>
<dbReference type="FunFam" id="1.10.287.1970:FF:000001">
    <property type="entry name" value="Alanine aminotransferase 2"/>
    <property type="match status" value="1"/>
</dbReference>